<dbReference type="CDD" id="cd00158">
    <property type="entry name" value="RHOD"/>
    <property type="match status" value="1"/>
</dbReference>
<evidence type="ECO:0000259" key="3">
    <source>
        <dbReference type="PROSITE" id="PS50987"/>
    </source>
</evidence>
<dbReference type="InterPro" id="IPR050229">
    <property type="entry name" value="GlpE_sulfurtransferase"/>
</dbReference>
<accession>A0A1H0GHE8</accession>
<dbReference type="RefSeq" id="WP_089651085.1">
    <property type="nucleotide sequence ID" value="NZ_FNIZ01000002.1"/>
</dbReference>
<dbReference type="PROSITE" id="PS50987">
    <property type="entry name" value="HTH_ARSR_2"/>
    <property type="match status" value="1"/>
</dbReference>
<dbReference type="InterPro" id="IPR036873">
    <property type="entry name" value="Rhodanese-like_dom_sf"/>
</dbReference>
<dbReference type="Proteomes" id="UP000198860">
    <property type="component" value="Unassembled WGS sequence"/>
</dbReference>
<dbReference type="SMART" id="SM00418">
    <property type="entry name" value="HTH_ARSR"/>
    <property type="match status" value="1"/>
</dbReference>
<dbReference type="SUPFAM" id="SSF46785">
    <property type="entry name" value="Winged helix' DNA-binding domain"/>
    <property type="match status" value="1"/>
</dbReference>
<dbReference type="PANTHER" id="PTHR43031:SF1">
    <property type="entry name" value="PYRIDINE NUCLEOTIDE-DISULPHIDE OXIDOREDUCTASE"/>
    <property type="match status" value="1"/>
</dbReference>
<dbReference type="InterPro" id="IPR001845">
    <property type="entry name" value="HTH_ArsR_DNA-bd_dom"/>
</dbReference>
<dbReference type="Gene3D" id="3.40.250.10">
    <property type="entry name" value="Rhodanese-like domain"/>
    <property type="match status" value="1"/>
</dbReference>
<dbReference type="GO" id="GO:0003700">
    <property type="term" value="F:DNA-binding transcription factor activity"/>
    <property type="evidence" value="ECO:0007669"/>
    <property type="project" value="InterPro"/>
</dbReference>
<keyword evidence="1" id="KW-0238">DNA-binding</keyword>
<evidence type="ECO:0000256" key="1">
    <source>
        <dbReference type="ARBA" id="ARBA00023125"/>
    </source>
</evidence>
<evidence type="ECO:0000259" key="2">
    <source>
        <dbReference type="PROSITE" id="PS50206"/>
    </source>
</evidence>
<organism evidence="4 5">
    <name type="scientific">Halobacillus aidingensis</name>
    <dbReference type="NCBI Taxonomy" id="240303"/>
    <lineage>
        <taxon>Bacteria</taxon>
        <taxon>Bacillati</taxon>
        <taxon>Bacillota</taxon>
        <taxon>Bacilli</taxon>
        <taxon>Bacillales</taxon>
        <taxon>Bacillaceae</taxon>
        <taxon>Halobacillus</taxon>
    </lineage>
</organism>
<keyword evidence="4" id="KW-0808">Transferase</keyword>
<dbReference type="GO" id="GO:0016740">
    <property type="term" value="F:transferase activity"/>
    <property type="evidence" value="ECO:0007669"/>
    <property type="project" value="UniProtKB-KW"/>
</dbReference>
<dbReference type="CDD" id="cd00090">
    <property type="entry name" value="HTH_ARSR"/>
    <property type="match status" value="1"/>
</dbReference>
<dbReference type="AlphaFoldDB" id="A0A1H0GHE8"/>
<dbReference type="InterPro" id="IPR036388">
    <property type="entry name" value="WH-like_DNA-bd_sf"/>
</dbReference>
<dbReference type="OrthoDB" id="9800872at2"/>
<dbReference type="InterPro" id="IPR001763">
    <property type="entry name" value="Rhodanese-like_dom"/>
</dbReference>
<feature type="domain" description="HTH arsR-type" evidence="3">
    <location>
        <begin position="6"/>
        <end position="100"/>
    </location>
</feature>
<protein>
    <submittedName>
        <fullName evidence="4">Rhodanese-related sulfurtransferase</fullName>
    </submittedName>
</protein>
<dbReference type="PROSITE" id="PS50206">
    <property type="entry name" value="RHODANESE_3"/>
    <property type="match status" value="1"/>
</dbReference>
<reference evidence="5" key="1">
    <citation type="submission" date="2016-10" db="EMBL/GenBank/DDBJ databases">
        <authorList>
            <person name="Varghese N."/>
            <person name="Submissions S."/>
        </authorList>
    </citation>
    <scope>NUCLEOTIDE SEQUENCE [LARGE SCALE GENOMIC DNA]</scope>
    <source>
        <strain evidence="5">CGMCC 1.3703</strain>
    </source>
</reference>
<dbReference type="PRINTS" id="PR00778">
    <property type="entry name" value="HTHARSR"/>
</dbReference>
<keyword evidence="5" id="KW-1185">Reference proteome</keyword>
<dbReference type="PANTHER" id="PTHR43031">
    <property type="entry name" value="FAD-DEPENDENT OXIDOREDUCTASE"/>
    <property type="match status" value="1"/>
</dbReference>
<name>A0A1H0GHE8_HALAD</name>
<dbReference type="Pfam" id="PF01022">
    <property type="entry name" value="HTH_5"/>
    <property type="match status" value="1"/>
</dbReference>
<sequence length="219" mass="25194">MDARSFKDTIYNEFARIGKVLSSPKRLELLDLLSQSPKSVEGLSKETKMSMANTSKHLQALLDARLVSYKKEKNYVIYQLANPEVTDLLFSLKSIAEAQMADVNLLRESFIKRGEDLETLELEDWVERKKEESHILIDVRPKAEYLSGHLDGAISIPMEELNDYIRNLPKDKKVIAYCRGPYCVYATEAVEYLKAEGFDAARLEAGIHEWNQYKEHHTH</sequence>
<dbReference type="GO" id="GO:0003677">
    <property type="term" value="F:DNA binding"/>
    <property type="evidence" value="ECO:0007669"/>
    <property type="project" value="UniProtKB-KW"/>
</dbReference>
<dbReference type="SUPFAM" id="SSF52821">
    <property type="entry name" value="Rhodanese/Cell cycle control phosphatase"/>
    <property type="match status" value="1"/>
</dbReference>
<gene>
    <name evidence="4" type="ORF">SAMN05421677_102325</name>
</gene>
<dbReference type="InterPro" id="IPR036390">
    <property type="entry name" value="WH_DNA-bd_sf"/>
</dbReference>
<dbReference type="Pfam" id="PF00581">
    <property type="entry name" value="Rhodanese"/>
    <property type="match status" value="1"/>
</dbReference>
<proteinExistence type="predicted"/>
<dbReference type="STRING" id="240303.SAMN05421677_102325"/>
<evidence type="ECO:0000313" key="5">
    <source>
        <dbReference type="Proteomes" id="UP000198860"/>
    </source>
</evidence>
<dbReference type="InterPro" id="IPR011991">
    <property type="entry name" value="ArsR-like_HTH"/>
</dbReference>
<dbReference type="NCBIfam" id="NF033788">
    <property type="entry name" value="HTH_metalloreg"/>
    <property type="match status" value="1"/>
</dbReference>
<dbReference type="EMBL" id="FNIZ01000002">
    <property type="protein sequence ID" value="SDO06282.1"/>
    <property type="molecule type" value="Genomic_DNA"/>
</dbReference>
<dbReference type="SMART" id="SM00450">
    <property type="entry name" value="RHOD"/>
    <property type="match status" value="1"/>
</dbReference>
<evidence type="ECO:0000313" key="4">
    <source>
        <dbReference type="EMBL" id="SDO06282.1"/>
    </source>
</evidence>
<feature type="domain" description="Rhodanese" evidence="2">
    <location>
        <begin position="130"/>
        <end position="219"/>
    </location>
</feature>
<dbReference type="Gene3D" id="1.10.10.10">
    <property type="entry name" value="Winged helix-like DNA-binding domain superfamily/Winged helix DNA-binding domain"/>
    <property type="match status" value="1"/>
</dbReference>